<dbReference type="Gene3D" id="1.20.1730.10">
    <property type="entry name" value="Sodium/glucose cotransporter"/>
    <property type="match status" value="1"/>
</dbReference>
<keyword evidence="5 9" id="KW-1133">Transmembrane helix</keyword>
<keyword evidence="11" id="KW-1185">Reference proteome</keyword>
<evidence type="ECO:0000256" key="3">
    <source>
        <dbReference type="ARBA" id="ARBA00022692"/>
    </source>
</evidence>
<keyword evidence="7" id="KW-0739">Sodium transport</keyword>
<feature type="transmembrane region" description="Helical" evidence="9">
    <location>
        <begin position="269"/>
        <end position="296"/>
    </location>
</feature>
<comment type="caution">
    <text evidence="10">The sequence shown here is derived from an EMBL/GenBank/DDBJ whole genome shotgun (WGS) entry which is preliminary data.</text>
</comment>
<dbReference type="InterPro" id="IPR001734">
    <property type="entry name" value="Na/solute_symporter"/>
</dbReference>
<keyword evidence="4" id="KW-0813">Transport</keyword>
<dbReference type="RefSeq" id="WP_066959135.1">
    <property type="nucleotide sequence ID" value="NZ_CP023449.1"/>
</dbReference>
<name>A0A2A4G1H1_9SPHN</name>
<proteinExistence type="inferred from homology"/>
<feature type="transmembrane region" description="Helical" evidence="9">
    <location>
        <begin position="6"/>
        <end position="26"/>
    </location>
</feature>
<dbReference type="Proteomes" id="UP000218934">
    <property type="component" value="Unassembled WGS sequence"/>
</dbReference>
<evidence type="ECO:0000313" key="11">
    <source>
        <dbReference type="Proteomes" id="UP000218934"/>
    </source>
</evidence>
<dbReference type="AlphaFoldDB" id="A0A2A4G1H1"/>
<accession>A0A2A4G1H1</accession>
<feature type="transmembrane region" description="Helical" evidence="9">
    <location>
        <begin position="187"/>
        <end position="210"/>
    </location>
</feature>
<feature type="transmembrane region" description="Helical" evidence="9">
    <location>
        <begin position="450"/>
        <end position="471"/>
    </location>
</feature>
<feature type="transmembrane region" description="Helical" evidence="9">
    <location>
        <begin position="120"/>
        <end position="143"/>
    </location>
</feature>
<dbReference type="OrthoDB" id="9814523at2"/>
<organism evidence="10 11">
    <name type="scientific">Rhizorhabdus dicambivorans</name>
    <dbReference type="NCBI Taxonomy" id="1850238"/>
    <lineage>
        <taxon>Bacteria</taxon>
        <taxon>Pseudomonadati</taxon>
        <taxon>Pseudomonadota</taxon>
        <taxon>Alphaproteobacteria</taxon>
        <taxon>Sphingomonadales</taxon>
        <taxon>Sphingomonadaceae</taxon>
        <taxon>Rhizorhabdus</taxon>
    </lineage>
</organism>
<feature type="transmembrane region" description="Helical" evidence="9">
    <location>
        <begin position="47"/>
        <end position="69"/>
    </location>
</feature>
<gene>
    <name evidence="10" type="ORF">COO09_01490</name>
</gene>
<dbReference type="PROSITE" id="PS50283">
    <property type="entry name" value="NA_SOLUT_SYMP_3"/>
    <property type="match status" value="1"/>
</dbReference>
<feature type="transmembrane region" description="Helical" evidence="9">
    <location>
        <begin position="81"/>
        <end position="99"/>
    </location>
</feature>
<feature type="transmembrane region" description="Helical" evidence="9">
    <location>
        <begin position="155"/>
        <end position="175"/>
    </location>
</feature>
<evidence type="ECO:0000256" key="2">
    <source>
        <dbReference type="ARBA" id="ARBA00006434"/>
    </source>
</evidence>
<feature type="transmembrane region" description="Helical" evidence="9">
    <location>
        <begin position="392"/>
        <end position="414"/>
    </location>
</feature>
<evidence type="ECO:0000256" key="9">
    <source>
        <dbReference type="SAM" id="Phobius"/>
    </source>
</evidence>
<evidence type="ECO:0000256" key="6">
    <source>
        <dbReference type="ARBA" id="ARBA00023136"/>
    </source>
</evidence>
<evidence type="ECO:0000313" key="10">
    <source>
        <dbReference type="EMBL" id="PCE44331.1"/>
    </source>
</evidence>
<feature type="transmembrane region" description="Helical" evidence="9">
    <location>
        <begin position="361"/>
        <end position="380"/>
    </location>
</feature>
<evidence type="ECO:0000256" key="7">
    <source>
        <dbReference type="ARBA" id="ARBA00023201"/>
    </source>
</evidence>
<feature type="transmembrane region" description="Helical" evidence="9">
    <location>
        <begin position="316"/>
        <end position="349"/>
    </location>
</feature>
<protein>
    <submittedName>
        <fullName evidence="10">Sodium transporter</fullName>
    </submittedName>
</protein>
<dbReference type="GO" id="GO:0005886">
    <property type="term" value="C:plasma membrane"/>
    <property type="evidence" value="ECO:0007669"/>
    <property type="project" value="TreeGrafter"/>
</dbReference>
<keyword evidence="3 9" id="KW-0812">Transmembrane</keyword>
<keyword evidence="4" id="KW-0769">Symport</keyword>
<comment type="similarity">
    <text evidence="2 8">Belongs to the sodium:solute symporter (SSF) (TC 2.A.21) family.</text>
</comment>
<evidence type="ECO:0000256" key="4">
    <source>
        <dbReference type="ARBA" id="ARBA00022847"/>
    </source>
</evidence>
<dbReference type="InterPro" id="IPR018212">
    <property type="entry name" value="Na/solute_symporter_CS"/>
</dbReference>
<dbReference type="InterPro" id="IPR038377">
    <property type="entry name" value="Na/Glc_symporter_sf"/>
</dbReference>
<keyword evidence="7" id="KW-0406">Ion transport</keyword>
<dbReference type="KEGG" id="rdi:CMV14_12105"/>
<dbReference type="PANTHER" id="PTHR11819">
    <property type="entry name" value="SOLUTE CARRIER FAMILY 5"/>
    <property type="match status" value="1"/>
</dbReference>
<dbReference type="NCBIfam" id="TIGR00813">
    <property type="entry name" value="sss"/>
    <property type="match status" value="1"/>
</dbReference>
<reference evidence="10 11" key="1">
    <citation type="submission" date="2017-09" db="EMBL/GenBank/DDBJ databases">
        <title>The Catabolism of 3,6-Dichlorosalicylic acid is Initiated by the Cytochrome P450 Monooxygenase DsmABC in Rhizorhabdus dicambivorans Ndbn-20.</title>
        <authorList>
            <person name="Na L."/>
        </authorList>
    </citation>
    <scope>NUCLEOTIDE SEQUENCE [LARGE SCALE GENOMIC DNA]</scope>
    <source>
        <strain evidence="10 11">Ndbn-20m</strain>
    </source>
</reference>
<sequence>MHGLVSIDYAVIGFYGIGLLLLAVAGTHRGGGANEYFLASRAAGWPMVGLSLLASNISSTTMVGLAGAAYLSGISVYNYEWMAAVVLVIFVALMLPSLLASGVFTMPELLERRYDRPTRLYFAGLTLFLNFAVDAAGTLYAGAFLLKLLYPGVELWIIVAALALTAGAYTVAGGMRAVLYTEVMQALILLGGSAVIAVAAFDHAGGWSAITAAVPPEKLSLIRPLDDPTLPWLGLLTGVPILGFYFWCTNQFMVQRVLAARSLDHGRWGCLFAGLLKLPVLWLMVLPGTAALLIAPGLDRADLVYPTLLFDLIPNGFLGVVIAGFLAAAMSSLAATFNAAATIVTIDFVRPAFPGIGDRAIIRCGRIATIVFMAAAVAWAPQVLRFPSLWQYLQSVLAYAVPPVVVLFLAGMLWRRASSTGAHATILTGLATGAALFLLGPVSGRLEIHFLYAAPIILSASTAAMILASLIRPAVDSSPLLWTRAHWAAESAALTAVPWWKNYRIQGVGLLVLTGAIVFAFR</sequence>
<feature type="transmembrane region" description="Helical" evidence="9">
    <location>
        <begin position="230"/>
        <end position="248"/>
    </location>
</feature>
<evidence type="ECO:0000256" key="5">
    <source>
        <dbReference type="ARBA" id="ARBA00022989"/>
    </source>
</evidence>
<evidence type="ECO:0000256" key="8">
    <source>
        <dbReference type="RuleBase" id="RU362091"/>
    </source>
</evidence>
<feature type="transmembrane region" description="Helical" evidence="9">
    <location>
        <begin position="426"/>
        <end position="444"/>
    </location>
</feature>
<keyword evidence="7" id="KW-0915">Sodium</keyword>
<dbReference type="GO" id="GO:0005412">
    <property type="term" value="F:D-glucose:sodium symporter activity"/>
    <property type="evidence" value="ECO:0007669"/>
    <property type="project" value="TreeGrafter"/>
</dbReference>
<dbReference type="Pfam" id="PF00474">
    <property type="entry name" value="SSF"/>
    <property type="match status" value="1"/>
</dbReference>
<dbReference type="PROSITE" id="PS00456">
    <property type="entry name" value="NA_SOLUT_SYMP_1"/>
    <property type="match status" value="1"/>
</dbReference>
<dbReference type="PANTHER" id="PTHR11819:SF195">
    <property type="entry name" value="SODIUM_GLUCOSE COTRANSPORTER 4"/>
    <property type="match status" value="1"/>
</dbReference>
<dbReference type="EMBL" id="NWUF01000001">
    <property type="protein sequence ID" value="PCE44331.1"/>
    <property type="molecule type" value="Genomic_DNA"/>
</dbReference>
<evidence type="ECO:0000256" key="1">
    <source>
        <dbReference type="ARBA" id="ARBA00004141"/>
    </source>
</evidence>
<comment type="subcellular location">
    <subcellularLocation>
        <location evidence="1">Membrane</location>
        <topology evidence="1">Multi-pass membrane protein</topology>
    </subcellularLocation>
</comment>
<keyword evidence="6 9" id="KW-0472">Membrane</keyword>